<accession>A0A328FEQ6</accession>
<dbReference type="AlphaFoldDB" id="A0A328FEQ6"/>
<evidence type="ECO:0000313" key="3">
    <source>
        <dbReference type="Proteomes" id="UP000248798"/>
    </source>
</evidence>
<sequence>MAKIYHRPGNLPMTENPIRENGISPWAKPEKTAGPLWIRNKFGKLYLFLKNNQAVGIRA</sequence>
<gene>
    <name evidence="2" type="ORF">DO021_13555</name>
</gene>
<comment type="caution">
    <text evidence="2">The sequence shown here is derived from an EMBL/GenBank/DDBJ whole genome shotgun (WGS) entry which is preliminary data.</text>
</comment>
<evidence type="ECO:0000256" key="1">
    <source>
        <dbReference type="SAM" id="MobiDB-lite"/>
    </source>
</evidence>
<proteinExistence type="predicted"/>
<name>A0A328FEQ6_9BACT</name>
<reference evidence="2 3" key="1">
    <citation type="submission" date="2018-06" db="EMBL/GenBank/DDBJ databases">
        <title>Complete Genome Sequence of Desulfobacter hydrogenophilus (DSM3380).</title>
        <authorList>
            <person name="Marietou A."/>
            <person name="Schreiber L."/>
            <person name="Marshall I."/>
            <person name="Jorgensen B."/>
        </authorList>
    </citation>
    <scope>NUCLEOTIDE SEQUENCE [LARGE SCALE GENOMIC DNA]</scope>
    <source>
        <strain evidence="2 3">DSM 3380</strain>
    </source>
</reference>
<dbReference type="EMBL" id="QLNI01000026">
    <property type="protein sequence ID" value="RAM01507.1"/>
    <property type="molecule type" value="Genomic_DNA"/>
</dbReference>
<dbReference type="Proteomes" id="UP000248798">
    <property type="component" value="Unassembled WGS sequence"/>
</dbReference>
<feature type="region of interest" description="Disordered" evidence="1">
    <location>
        <begin position="1"/>
        <end position="26"/>
    </location>
</feature>
<protein>
    <submittedName>
        <fullName evidence="2">Uncharacterized protein</fullName>
    </submittedName>
</protein>
<organism evidence="2 3">
    <name type="scientific">Desulfobacter hydrogenophilus</name>
    <dbReference type="NCBI Taxonomy" id="2291"/>
    <lineage>
        <taxon>Bacteria</taxon>
        <taxon>Pseudomonadati</taxon>
        <taxon>Thermodesulfobacteriota</taxon>
        <taxon>Desulfobacteria</taxon>
        <taxon>Desulfobacterales</taxon>
        <taxon>Desulfobacteraceae</taxon>
        <taxon>Desulfobacter</taxon>
    </lineage>
</organism>
<evidence type="ECO:0000313" key="2">
    <source>
        <dbReference type="EMBL" id="RAM01507.1"/>
    </source>
</evidence>